<organism evidence="5 6">
    <name type="scientific">Ceratopteris richardii</name>
    <name type="common">Triangle waterfern</name>
    <dbReference type="NCBI Taxonomy" id="49495"/>
    <lineage>
        <taxon>Eukaryota</taxon>
        <taxon>Viridiplantae</taxon>
        <taxon>Streptophyta</taxon>
        <taxon>Embryophyta</taxon>
        <taxon>Tracheophyta</taxon>
        <taxon>Polypodiopsida</taxon>
        <taxon>Polypodiidae</taxon>
        <taxon>Polypodiales</taxon>
        <taxon>Pteridineae</taxon>
        <taxon>Pteridaceae</taxon>
        <taxon>Parkerioideae</taxon>
        <taxon>Ceratopteris</taxon>
    </lineage>
</organism>
<evidence type="ECO:0000256" key="2">
    <source>
        <dbReference type="ARBA" id="ARBA00011738"/>
    </source>
</evidence>
<gene>
    <name evidence="5" type="ORF">KP509_10G043900</name>
</gene>
<name>A0A8T2U0J2_CERRI</name>
<dbReference type="Proteomes" id="UP000825935">
    <property type="component" value="Chromosome 10"/>
</dbReference>
<reference evidence="5" key="1">
    <citation type="submission" date="2021-08" db="EMBL/GenBank/DDBJ databases">
        <title>WGS assembly of Ceratopteris richardii.</title>
        <authorList>
            <person name="Marchant D.B."/>
            <person name="Chen G."/>
            <person name="Jenkins J."/>
            <person name="Shu S."/>
            <person name="Leebens-Mack J."/>
            <person name="Grimwood J."/>
            <person name="Schmutz J."/>
            <person name="Soltis P."/>
            <person name="Soltis D."/>
            <person name="Chen Z.-H."/>
        </authorList>
    </citation>
    <scope>NUCLEOTIDE SEQUENCE</scope>
    <source>
        <strain evidence="5">Whitten #5841</strain>
        <tissue evidence="5">Leaf</tissue>
    </source>
</reference>
<sequence>MAHQTQVLEKLVALGVILSVVTAHLLGVAEASNEPLLFMSHNFTYYVQVEMGAPGLDIAAPPINPGISANFGQLTMFAFNATEGQSRMSKPLGFVRGYTVETSYVSGDMQLLEVEFLEYNDGRYNGTIQYQGAVTPEGTELAIVGGSGSFRGVRGYLVVTFSSSDPPFSTFRHDVTLLE</sequence>
<comment type="caution">
    <text evidence="5">The sequence shown here is derived from an EMBL/GenBank/DDBJ whole genome shotgun (WGS) entry which is preliminary data.</text>
</comment>
<evidence type="ECO:0000313" key="5">
    <source>
        <dbReference type="EMBL" id="KAH7427426.1"/>
    </source>
</evidence>
<feature type="chain" id="PRO_5035962710" description="Dirigent protein" evidence="4">
    <location>
        <begin position="24"/>
        <end position="179"/>
    </location>
</feature>
<dbReference type="GO" id="GO:0009699">
    <property type="term" value="P:phenylpropanoid biosynthetic process"/>
    <property type="evidence" value="ECO:0007669"/>
    <property type="project" value="UniProtKB-ARBA"/>
</dbReference>
<evidence type="ECO:0000256" key="4">
    <source>
        <dbReference type="RuleBase" id="RU363099"/>
    </source>
</evidence>
<dbReference type="Pfam" id="PF03018">
    <property type="entry name" value="Dirigent"/>
    <property type="match status" value="1"/>
</dbReference>
<dbReference type="InterPro" id="IPR004265">
    <property type="entry name" value="Dirigent"/>
</dbReference>
<feature type="signal peptide" evidence="4">
    <location>
        <begin position="1"/>
        <end position="23"/>
    </location>
</feature>
<accession>A0A8T2U0J2</accession>
<protein>
    <recommendedName>
        <fullName evidence="4">Dirigent protein</fullName>
    </recommendedName>
</protein>
<comment type="similarity">
    <text evidence="1 4">Belongs to the plant dirigent protein family.</text>
</comment>
<dbReference type="InterPro" id="IPR044859">
    <property type="entry name" value="Allene_oxi_cyc_Dirigent"/>
</dbReference>
<proteinExistence type="inferred from homology"/>
<comment type="function">
    <text evidence="4">Dirigent proteins impart stereoselectivity on the phenoxy radical-coupling reaction, yielding optically active lignans from two molecules of coniferyl alcohol in the biosynthesis of lignans, flavonolignans, and alkaloids and thus plays a central role in plant secondary metabolism.</text>
</comment>
<keyword evidence="6" id="KW-1185">Reference proteome</keyword>
<evidence type="ECO:0000256" key="3">
    <source>
        <dbReference type="ARBA" id="ARBA00022525"/>
    </source>
</evidence>
<dbReference type="EMBL" id="CM035415">
    <property type="protein sequence ID" value="KAH7427426.1"/>
    <property type="molecule type" value="Genomic_DNA"/>
</dbReference>
<comment type="subunit">
    <text evidence="2 4">Homodimer.</text>
</comment>
<dbReference type="Gene3D" id="2.40.480.10">
    <property type="entry name" value="Allene oxide cyclase-like"/>
    <property type="match status" value="1"/>
</dbReference>
<evidence type="ECO:0000313" key="6">
    <source>
        <dbReference type="Proteomes" id="UP000825935"/>
    </source>
</evidence>
<comment type="subcellular location">
    <subcellularLocation>
        <location evidence="4">Secreted</location>
        <location evidence="4">Extracellular space</location>
        <location evidence="4">Apoplast</location>
    </subcellularLocation>
</comment>
<dbReference type="PANTHER" id="PTHR21495">
    <property type="entry name" value="NUCLEOPORIN-RELATED"/>
    <property type="match status" value="1"/>
</dbReference>
<dbReference type="AlphaFoldDB" id="A0A8T2U0J2"/>
<keyword evidence="3 4" id="KW-0964">Secreted</keyword>
<dbReference type="GO" id="GO:0048046">
    <property type="term" value="C:apoplast"/>
    <property type="evidence" value="ECO:0007669"/>
    <property type="project" value="UniProtKB-SubCell"/>
</dbReference>
<evidence type="ECO:0000256" key="1">
    <source>
        <dbReference type="ARBA" id="ARBA00010746"/>
    </source>
</evidence>
<keyword evidence="4" id="KW-0052">Apoplast</keyword>
<keyword evidence="4" id="KW-0732">Signal</keyword>